<dbReference type="PANTHER" id="PTHR46601">
    <property type="entry name" value="ULP_PROTEASE DOMAIN-CONTAINING PROTEIN"/>
    <property type="match status" value="1"/>
</dbReference>
<gene>
    <name evidence="1" type="ORF">SKAU_G00013600</name>
</gene>
<reference evidence="1" key="1">
    <citation type="journal article" date="2023" name="Science">
        <title>Genome structures resolve the early diversification of teleost fishes.</title>
        <authorList>
            <person name="Parey E."/>
            <person name="Louis A."/>
            <person name="Montfort J."/>
            <person name="Bouchez O."/>
            <person name="Roques C."/>
            <person name="Iampietro C."/>
            <person name="Lluch J."/>
            <person name="Castinel A."/>
            <person name="Donnadieu C."/>
            <person name="Desvignes T."/>
            <person name="Floi Bucao C."/>
            <person name="Jouanno E."/>
            <person name="Wen M."/>
            <person name="Mejri S."/>
            <person name="Dirks R."/>
            <person name="Jansen H."/>
            <person name="Henkel C."/>
            <person name="Chen W.J."/>
            <person name="Zahm M."/>
            <person name="Cabau C."/>
            <person name="Klopp C."/>
            <person name="Thompson A.W."/>
            <person name="Robinson-Rechavi M."/>
            <person name="Braasch I."/>
            <person name="Lecointre G."/>
            <person name="Bobe J."/>
            <person name="Postlethwait J.H."/>
            <person name="Berthelot C."/>
            <person name="Roest Crollius H."/>
            <person name="Guiguen Y."/>
        </authorList>
    </citation>
    <scope>NUCLEOTIDE SEQUENCE</scope>
    <source>
        <strain evidence="1">WJC10195</strain>
    </source>
</reference>
<evidence type="ECO:0000313" key="2">
    <source>
        <dbReference type="Proteomes" id="UP001152622"/>
    </source>
</evidence>
<dbReference type="OrthoDB" id="8945351at2759"/>
<dbReference type="EMBL" id="JAINUF010000001">
    <property type="protein sequence ID" value="KAJ8380582.1"/>
    <property type="molecule type" value="Genomic_DNA"/>
</dbReference>
<sequence length="276" mass="31744">MIRQRYPEVKKLHFFSDGPATQYRQKGNFYPLSTEPYKLGFENVNWNYFEAGHGKGAPDGVGGALKRSADRAIKHGEDIPNAQILYEKLKCTNSSVELFYISEDDVESKPEIPAIAPIKGTMRVHQVLSVSPGKLKYRDITCLCKREAGMLGCPCYQLMEATISEEDNHVPTFDGTTETRWRPEFIEAKHIGEWCVVDYDDEAYPGIIIEVEEHNIMVKCMPRNGINKFFWPSPREGVTWYADRQILCLIPEPQVLNKRSVQVDKATWKYVEEQFR</sequence>
<organism evidence="1 2">
    <name type="scientific">Synaphobranchus kaupii</name>
    <name type="common">Kaup's arrowtooth eel</name>
    <dbReference type="NCBI Taxonomy" id="118154"/>
    <lineage>
        <taxon>Eukaryota</taxon>
        <taxon>Metazoa</taxon>
        <taxon>Chordata</taxon>
        <taxon>Craniata</taxon>
        <taxon>Vertebrata</taxon>
        <taxon>Euteleostomi</taxon>
        <taxon>Actinopterygii</taxon>
        <taxon>Neopterygii</taxon>
        <taxon>Teleostei</taxon>
        <taxon>Anguilliformes</taxon>
        <taxon>Synaphobranchidae</taxon>
        <taxon>Synaphobranchus</taxon>
    </lineage>
</organism>
<dbReference type="PANTHER" id="PTHR46601:SF1">
    <property type="entry name" value="ADF-H DOMAIN-CONTAINING PROTEIN"/>
    <property type="match status" value="1"/>
</dbReference>
<protein>
    <submittedName>
        <fullName evidence="1">Uncharacterized protein</fullName>
    </submittedName>
</protein>
<dbReference type="AlphaFoldDB" id="A0A9Q1GCA5"/>
<accession>A0A9Q1GCA5</accession>
<keyword evidence="2" id="KW-1185">Reference proteome</keyword>
<evidence type="ECO:0000313" key="1">
    <source>
        <dbReference type="EMBL" id="KAJ8380582.1"/>
    </source>
</evidence>
<comment type="caution">
    <text evidence="1">The sequence shown here is derived from an EMBL/GenBank/DDBJ whole genome shotgun (WGS) entry which is preliminary data.</text>
</comment>
<proteinExistence type="predicted"/>
<dbReference type="Proteomes" id="UP001152622">
    <property type="component" value="Chromosome 1"/>
</dbReference>
<name>A0A9Q1GCA5_SYNKA</name>